<proteinExistence type="predicted"/>
<sequence length="316" mass="34994">MKTRNKLLTLLILSAGAATATALINKAVKISATSKNVLSDPESLCYKWRLGNIHYTKAGTGKPLLLVHDLTPSSSGYEWTAIAGRLAETYTVYTIDLLGCGRSEKPNLTYTNYLYVQLISDFIKSEIGHRTDVIATGASAALAVMACGNSPELFDRLMFINPDSLLACSQVSGRHAKLYKFMLDLPIAGTLLYHIATSRKSLTEELKATCFYNPYMVRTSMLDAYHEAAHLGESPKSVYASVRCHYTKCNIVNALKKIDNSIYLLGGDGEESIQERFDEYKEINPIIEYSLIANTKHLPQLEKPGEVLKAIQTYFS</sequence>
<feature type="domain" description="AB hydrolase-1" evidence="2">
    <location>
        <begin position="64"/>
        <end position="309"/>
    </location>
</feature>
<evidence type="ECO:0000256" key="1">
    <source>
        <dbReference type="SAM" id="SignalP"/>
    </source>
</evidence>
<dbReference type="InterPro" id="IPR000073">
    <property type="entry name" value="AB_hydrolase_1"/>
</dbReference>
<keyword evidence="4" id="KW-1185">Reference proteome</keyword>
<dbReference type="InterPro" id="IPR029058">
    <property type="entry name" value="AB_hydrolase_fold"/>
</dbReference>
<protein>
    <submittedName>
        <fullName evidence="3">Pimeloyl-ACP methyl ester carboxylesterase</fullName>
    </submittedName>
</protein>
<evidence type="ECO:0000313" key="3">
    <source>
        <dbReference type="EMBL" id="SET48430.1"/>
    </source>
</evidence>
<dbReference type="RefSeq" id="WP_092362420.1">
    <property type="nucleotide sequence ID" value="NZ_DAINWJ010000558.1"/>
</dbReference>
<dbReference type="STRING" id="460384.SAMN05216313_10720"/>
<feature type="signal peptide" evidence="1">
    <location>
        <begin position="1"/>
        <end position="20"/>
    </location>
</feature>
<evidence type="ECO:0000259" key="2">
    <source>
        <dbReference type="Pfam" id="PF12697"/>
    </source>
</evidence>
<dbReference type="Pfam" id="PF12697">
    <property type="entry name" value="Abhydrolase_6"/>
    <property type="match status" value="1"/>
</dbReference>
<dbReference type="PANTHER" id="PTHR46438:SF2">
    <property type="entry name" value="ALPHA_BETA-HYDROLASES SUPERFAMILY PROTEIN"/>
    <property type="match status" value="1"/>
</dbReference>
<name>A0A1I0ESN0_9FIRM</name>
<reference evidence="4" key="1">
    <citation type="submission" date="2016-10" db="EMBL/GenBank/DDBJ databases">
        <authorList>
            <person name="Varghese N."/>
            <person name="Submissions S."/>
        </authorList>
    </citation>
    <scope>NUCLEOTIDE SEQUENCE [LARGE SCALE GENOMIC DNA]</scope>
    <source>
        <strain evidence="4">NLAE-zl-G277</strain>
    </source>
</reference>
<keyword evidence="1" id="KW-0732">Signal</keyword>
<dbReference type="EMBL" id="FOIM01000007">
    <property type="protein sequence ID" value="SET48430.1"/>
    <property type="molecule type" value="Genomic_DNA"/>
</dbReference>
<dbReference type="PANTHER" id="PTHR46438">
    <property type="entry name" value="ALPHA/BETA-HYDROLASES SUPERFAMILY PROTEIN"/>
    <property type="match status" value="1"/>
</dbReference>
<accession>A0A1I0ESN0</accession>
<gene>
    <name evidence="3" type="ORF">SAMN05216313_10720</name>
</gene>
<dbReference type="SUPFAM" id="SSF53474">
    <property type="entry name" value="alpha/beta-Hydrolases"/>
    <property type="match status" value="1"/>
</dbReference>
<feature type="chain" id="PRO_5044372524" evidence="1">
    <location>
        <begin position="21"/>
        <end position="316"/>
    </location>
</feature>
<dbReference type="GeneID" id="93281267"/>
<organism evidence="3 4">
    <name type="scientific">Enterocloster lavalensis</name>
    <dbReference type="NCBI Taxonomy" id="460384"/>
    <lineage>
        <taxon>Bacteria</taxon>
        <taxon>Bacillati</taxon>
        <taxon>Bacillota</taxon>
        <taxon>Clostridia</taxon>
        <taxon>Lachnospirales</taxon>
        <taxon>Lachnospiraceae</taxon>
        <taxon>Enterocloster</taxon>
    </lineage>
</organism>
<evidence type="ECO:0000313" key="4">
    <source>
        <dbReference type="Proteomes" id="UP000198508"/>
    </source>
</evidence>
<dbReference type="AlphaFoldDB" id="A0A1I0ESN0"/>
<dbReference type="Gene3D" id="3.40.50.1820">
    <property type="entry name" value="alpha/beta hydrolase"/>
    <property type="match status" value="1"/>
</dbReference>
<dbReference type="Proteomes" id="UP000198508">
    <property type="component" value="Unassembled WGS sequence"/>
</dbReference>